<evidence type="ECO:0000313" key="1">
    <source>
        <dbReference type="EMBL" id="KAL2730765.1"/>
    </source>
</evidence>
<name>A0ABD2BDL0_VESSQ</name>
<keyword evidence="2" id="KW-1185">Reference proteome</keyword>
<organism evidence="1 2">
    <name type="scientific">Vespula squamosa</name>
    <name type="common">Southern yellow jacket</name>
    <name type="synonym">Wasp</name>
    <dbReference type="NCBI Taxonomy" id="30214"/>
    <lineage>
        <taxon>Eukaryota</taxon>
        <taxon>Metazoa</taxon>
        <taxon>Ecdysozoa</taxon>
        <taxon>Arthropoda</taxon>
        <taxon>Hexapoda</taxon>
        <taxon>Insecta</taxon>
        <taxon>Pterygota</taxon>
        <taxon>Neoptera</taxon>
        <taxon>Endopterygota</taxon>
        <taxon>Hymenoptera</taxon>
        <taxon>Apocrita</taxon>
        <taxon>Aculeata</taxon>
        <taxon>Vespoidea</taxon>
        <taxon>Vespidae</taxon>
        <taxon>Vespinae</taxon>
        <taxon>Vespula</taxon>
    </lineage>
</organism>
<reference evidence="1 2" key="1">
    <citation type="journal article" date="2024" name="Ann. Entomol. Soc. Am.">
        <title>Genomic analyses of the southern and eastern yellowjacket wasps (Hymenoptera: Vespidae) reveal evolutionary signatures of social life.</title>
        <authorList>
            <person name="Catto M.A."/>
            <person name="Caine P.B."/>
            <person name="Orr S.E."/>
            <person name="Hunt B.G."/>
            <person name="Goodisman M.A.D."/>
        </authorList>
    </citation>
    <scope>NUCLEOTIDE SEQUENCE [LARGE SCALE GENOMIC DNA]</scope>
    <source>
        <strain evidence="1">233</strain>
        <tissue evidence="1">Head and thorax</tissue>
    </source>
</reference>
<gene>
    <name evidence="1" type="ORF">V1478_005178</name>
</gene>
<proteinExistence type="predicted"/>
<evidence type="ECO:0000313" key="2">
    <source>
        <dbReference type="Proteomes" id="UP001607302"/>
    </source>
</evidence>
<dbReference type="EMBL" id="JAUDFV010000110">
    <property type="protein sequence ID" value="KAL2730765.1"/>
    <property type="molecule type" value="Genomic_DNA"/>
</dbReference>
<dbReference type="AlphaFoldDB" id="A0ABD2BDL0"/>
<comment type="caution">
    <text evidence="1">The sequence shown here is derived from an EMBL/GenBank/DDBJ whole genome shotgun (WGS) entry which is preliminary data.</text>
</comment>
<protein>
    <submittedName>
        <fullName evidence="1">Uncharacterized protein</fullName>
    </submittedName>
</protein>
<dbReference type="Proteomes" id="UP001607302">
    <property type="component" value="Unassembled WGS sequence"/>
</dbReference>
<sequence length="87" mass="9959">MIAEALFATAYLQRFKMWGTRVASHQNRIVGYCSIVVGVQTVPVFEVEFYGNLSLTKADSDCSFHCYRKNSYLHELSFVSTSQRIIK</sequence>
<accession>A0ABD2BDL0</accession>